<evidence type="ECO:0000313" key="1">
    <source>
        <dbReference type="EMBL" id="CAH0729961.1"/>
    </source>
</evidence>
<feature type="non-terminal residue" evidence="1">
    <location>
        <position position="79"/>
    </location>
</feature>
<organism evidence="1 2">
    <name type="scientific">Brenthis ino</name>
    <name type="common">lesser marbled fritillary</name>
    <dbReference type="NCBI Taxonomy" id="405034"/>
    <lineage>
        <taxon>Eukaryota</taxon>
        <taxon>Metazoa</taxon>
        <taxon>Ecdysozoa</taxon>
        <taxon>Arthropoda</taxon>
        <taxon>Hexapoda</taxon>
        <taxon>Insecta</taxon>
        <taxon>Pterygota</taxon>
        <taxon>Neoptera</taxon>
        <taxon>Endopterygota</taxon>
        <taxon>Lepidoptera</taxon>
        <taxon>Glossata</taxon>
        <taxon>Ditrysia</taxon>
        <taxon>Papilionoidea</taxon>
        <taxon>Nymphalidae</taxon>
        <taxon>Heliconiinae</taxon>
        <taxon>Argynnini</taxon>
        <taxon>Brenthis</taxon>
    </lineage>
</organism>
<proteinExistence type="predicted"/>
<reference evidence="1" key="1">
    <citation type="submission" date="2021-12" db="EMBL/GenBank/DDBJ databases">
        <authorList>
            <person name="Martin H S."/>
        </authorList>
    </citation>
    <scope>NUCLEOTIDE SEQUENCE</scope>
</reference>
<name>A0A8J9YLH9_9NEOP</name>
<gene>
    <name evidence="1" type="ORF">BINO364_LOCUS14995</name>
</gene>
<dbReference type="EMBL" id="OV170228">
    <property type="protein sequence ID" value="CAH0729961.1"/>
    <property type="molecule type" value="Genomic_DNA"/>
</dbReference>
<sequence>MAGKGSDALRAAYVNFLSENSNTYILSDLELDPRTPDLQPLAPALVSQLTNKTFMYGRCLPANSLDFRAYCPKQSVEKM</sequence>
<accession>A0A8J9YLH9</accession>
<dbReference type="Proteomes" id="UP000838878">
    <property type="component" value="Chromosome 8"/>
</dbReference>
<keyword evidence="2" id="KW-1185">Reference proteome</keyword>
<evidence type="ECO:0000313" key="2">
    <source>
        <dbReference type="Proteomes" id="UP000838878"/>
    </source>
</evidence>
<dbReference type="AlphaFoldDB" id="A0A8J9YLH9"/>
<protein>
    <submittedName>
        <fullName evidence="1">Uncharacterized protein</fullName>
    </submittedName>
</protein>